<dbReference type="InterPro" id="IPR052543">
    <property type="entry name" value="HTH_Metal-responsive_Reg"/>
</dbReference>
<protein>
    <submittedName>
        <fullName evidence="2">DNA-binding transcriptional ArsR family regulator</fullName>
    </submittedName>
</protein>
<organism evidence="2 3">
    <name type="scientific">Kribbella kalugense</name>
    <dbReference type="NCBI Taxonomy" id="2512221"/>
    <lineage>
        <taxon>Bacteria</taxon>
        <taxon>Bacillati</taxon>
        <taxon>Actinomycetota</taxon>
        <taxon>Actinomycetes</taxon>
        <taxon>Propionibacteriales</taxon>
        <taxon>Kribbellaceae</taxon>
        <taxon>Kribbella</taxon>
    </lineage>
</organism>
<proteinExistence type="predicted"/>
<keyword evidence="2" id="KW-0238">DNA-binding</keyword>
<dbReference type="AlphaFoldDB" id="A0A4R7ZM97"/>
<accession>A0A4R7ZM97</accession>
<comment type="caution">
    <text evidence="2">The sequence shown here is derived from an EMBL/GenBank/DDBJ whole genome shotgun (WGS) entry which is preliminary data.</text>
</comment>
<dbReference type="EMBL" id="SODF01000002">
    <property type="protein sequence ID" value="TDW17638.1"/>
    <property type="molecule type" value="Genomic_DNA"/>
</dbReference>
<evidence type="ECO:0000313" key="2">
    <source>
        <dbReference type="EMBL" id="TDW17638.1"/>
    </source>
</evidence>
<dbReference type="Proteomes" id="UP000295447">
    <property type="component" value="Unassembled WGS sequence"/>
</dbReference>
<dbReference type="Gene3D" id="1.10.10.10">
    <property type="entry name" value="Winged helix-like DNA-binding domain superfamily/Winged helix DNA-binding domain"/>
    <property type="match status" value="1"/>
</dbReference>
<dbReference type="GO" id="GO:0046686">
    <property type="term" value="P:response to cadmium ion"/>
    <property type="evidence" value="ECO:0007669"/>
    <property type="project" value="TreeGrafter"/>
</dbReference>
<dbReference type="InterPro" id="IPR036390">
    <property type="entry name" value="WH_DNA-bd_sf"/>
</dbReference>
<dbReference type="InterPro" id="IPR001845">
    <property type="entry name" value="HTH_ArsR_DNA-bd_dom"/>
</dbReference>
<dbReference type="InterPro" id="IPR036388">
    <property type="entry name" value="WH-like_DNA-bd_sf"/>
</dbReference>
<dbReference type="GO" id="GO:0003700">
    <property type="term" value="F:DNA-binding transcription factor activity"/>
    <property type="evidence" value="ECO:0007669"/>
    <property type="project" value="InterPro"/>
</dbReference>
<evidence type="ECO:0000259" key="1">
    <source>
        <dbReference type="PROSITE" id="PS50987"/>
    </source>
</evidence>
<dbReference type="PRINTS" id="PR00778">
    <property type="entry name" value="HTHARSR"/>
</dbReference>
<dbReference type="CDD" id="cd00090">
    <property type="entry name" value="HTH_ARSR"/>
    <property type="match status" value="1"/>
</dbReference>
<feature type="domain" description="HTH arsR-type" evidence="1">
    <location>
        <begin position="4"/>
        <end position="97"/>
    </location>
</feature>
<evidence type="ECO:0000313" key="3">
    <source>
        <dbReference type="Proteomes" id="UP000295447"/>
    </source>
</evidence>
<dbReference type="Pfam" id="PF12840">
    <property type="entry name" value="HTH_20"/>
    <property type="match status" value="1"/>
</dbReference>
<dbReference type="SMART" id="SM00418">
    <property type="entry name" value="HTH_ARSR"/>
    <property type="match status" value="1"/>
</dbReference>
<keyword evidence="3" id="KW-1185">Reference proteome</keyword>
<reference evidence="2 3" key="1">
    <citation type="submission" date="2019-03" db="EMBL/GenBank/DDBJ databases">
        <title>Genomic Encyclopedia of Type Strains, Phase III (KMG-III): the genomes of soil and plant-associated and newly described type strains.</title>
        <authorList>
            <person name="Whitman W."/>
        </authorList>
    </citation>
    <scope>NUCLEOTIDE SEQUENCE [LARGE SCALE GENOMIC DNA]</scope>
    <source>
        <strain evidence="2 3">VKM Ac-2570</strain>
    </source>
</reference>
<dbReference type="PANTHER" id="PTHR39168:SF1">
    <property type="entry name" value="TRANSCRIPTIONAL REGULATORY PROTEIN"/>
    <property type="match status" value="1"/>
</dbReference>
<dbReference type="GO" id="GO:0003677">
    <property type="term" value="F:DNA binding"/>
    <property type="evidence" value="ECO:0007669"/>
    <property type="project" value="UniProtKB-KW"/>
</dbReference>
<dbReference type="SUPFAM" id="SSF46785">
    <property type="entry name" value="Winged helix' DNA-binding domain"/>
    <property type="match status" value="1"/>
</dbReference>
<dbReference type="GO" id="GO:0097063">
    <property type="term" value="F:cadmium ion sensor activity"/>
    <property type="evidence" value="ECO:0007669"/>
    <property type="project" value="TreeGrafter"/>
</dbReference>
<sequence>MDGMGGDADVARAAGLMAEPARAKVLMALADGRALPASLLASEAAVSPQTISGHLHKLLDGGLVAVERSGRQRYYKLSGPDVAAAVEALARIAKPQPIKSLRQSTRAAALREARTCYDHLAGRLGVALLDGLVRRDALRRTDGGVGADRRPDDPLAKQLPDGPYALGSKASEVFAELGVDLADQPSRRQLLRFCVDWSEQRHHLSGQLGASVVDSLLVNNWLHRRPNQRAVDLTPAGHEALAGLLGADLRVGAEG</sequence>
<dbReference type="GO" id="GO:0010288">
    <property type="term" value="P:response to lead ion"/>
    <property type="evidence" value="ECO:0007669"/>
    <property type="project" value="TreeGrafter"/>
</dbReference>
<dbReference type="GO" id="GO:0032791">
    <property type="term" value="F:lead ion binding"/>
    <property type="evidence" value="ECO:0007669"/>
    <property type="project" value="TreeGrafter"/>
</dbReference>
<dbReference type="InterPro" id="IPR011991">
    <property type="entry name" value="ArsR-like_HTH"/>
</dbReference>
<gene>
    <name evidence="2" type="ORF">EV650_4213</name>
</gene>
<dbReference type="PROSITE" id="PS50987">
    <property type="entry name" value="HTH_ARSR_2"/>
    <property type="match status" value="1"/>
</dbReference>
<dbReference type="PANTHER" id="PTHR39168">
    <property type="entry name" value="TRANSCRIPTIONAL REGULATOR-RELATED"/>
    <property type="match status" value="1"/>
</dbReference>
<name>A0A4R7ZM97_9ACTN</name>